<gene>
    <name evidence="2" type="ORF">KSP40_PGU006255</name>
</gene>
<feature type="region of interest" description="Disordered" evidence="1">
    <location>
        <begin position="1"/>
        <end position="23"/>
    </location>
</feature>
<keyword evidence="3" id="KW-1185">Reference proteome</keyword>
<evidence type="ECO:0000313" key="2">
    <source>
        <dbReference type="EMBL" id="KAK8959872.1"/>
    </source>
</evidence>
<dbReference type="Proteomes" id="UP001412067">
    <property type="component" value="Unassembled WGS sequence"/>
</dbReference>
<sequence length="109" mass="12099">MESVDYTGSRDLQQKADANRQNQEAMAATLQSVSDQQCRTIKEVGELLTTLCLDCGSNASCKGASSDIHNSFSTTTPMATCLPHIEFPLFNGDTLHKWLYRCTQFFGDR</sequence>
<proteinExistence type="predicted"/>
<reference evidence="2 3" key="1">
    <citation type="journal article" date="2022" name="Nat. Plants">
        <title>Genomes of leafy and leafless Platanthera orchids illuminate the evolution of mycoheterotrophy.</title>
        <authorList>
            <person name="Li M.H."/>
            <person name="Liu K.W."/>
            <person name="Li Z."/>
            <person name="Lu H.C."/>
            <person name="Ye Q.L."/>
            <person name="Zhang D."/>
            <person name="Wang J.Y."/>
            <person name="Li Y.F."/>
            <person name="Zhong Z.M."/>
            <person name="Liu X."/>
            <person name="Yu X."/>
            <person name="Liu D.K."/>
            <person name="Tu X.D."/>
            <person name="Liu B."/>
            <person name="Hao Y."/>
            <person name="Liao X.Y."/>
            <person name="Jiang Y.T."/>
            <person name="Sun W.H."/>
            <person name="Chen J."/>
            <person name="Chen Y.Q."/>
            <person name="Ai Y."/>
            <person name="Zhai J.W."/>
            <person name="Wu S.S."/>
            <person name="Zhou Z."/>
            <person name="Hsiao Y.Y."/>
            <person name="Wu W.L."/>
            <person name="Chen Y.Y."/>
            <person name="Lin Y.F."/>
            <person name="Hsu J.L."/>
            <person name="Li C.Y."/>
            <person name="Wang Z.W."/>
            <person name="Zhao X."/>
            <person name="Zhong W.Y."/>
            <person name="Ma X.K."/>
            <person name="Ma L."/>
            <person name="Huang J."/>
            <person name="Chen G.Z."/>
            <person name="Huang M.Z."/>
            <person name="Huang L."/>
            <person name="Peng D.H."/>
            <person name="Luo Y.B."/>
            <person name="Zou S.Q."/>
            <person name="Chen S.P."/>
            <person name="Lan S."/>
            <person name="Tsai W.C."/>
            <person name="Van de Peer Y."/>
            <person name="Liu Z.J."/>
        </authorList>
    </citation>
    <scope>NUCLEOTIDE SEQUENCE [LARGE SCALE GENOMIC DNA]</scope>
    <source>
        <strain evidence="2">Lor288</strain>
    </source>
</reference>
<organism evidence="2 3">
    <name type="scientific">Platanthera guangdongensis</name>
    <dbReference type="NCBI Taxonomy" id="2320717"/>
    <lineage>
        <taxon>Eukaryota</taxon>
        <taxon>Viridiplantae</taxon>
        <taxon>Streptophyta</taxon>
        <taxon>Embryophyta</taxon>
        <taxon>Tracheophyta</taxon>
        <taxon>Spermatophyta</taxon>
        <taxon>Magnoliopsida</taxon>
        <taxon>Liliopsida</taxon>
        <taxon>Asparagales</taxon>
        <taxon>Orchidaceae</taxon>
        <taxon>Orchidoideae</taxon>
        <taxon>Orchideae</taxon>
        <taxon>Orchidinae</taxon>
        <taxon>Platanthera</taxon>
    </lineage>
</organism>
<comment type="caution">
    <text evidence="2">The sequence shown here is derived from an EMBL/GenBank/DDBJ whole genome shotgun (WGS) entry which is preliminary data.</text>
</comment>
<evidence type="ECO:0000256" key="1">
    <source>
        <dbReference type="SAM" id="MobiDB-lite"/>
    </source>
</evidence>
<evidence type="ECO:0000313" key="3">
    <source>
        <dbReference type="Proteomes" id="UP001412067"/>
    </source>
</evidence>
<dbReference type="EMBL" id="JBBWWR010000011">
    <property type="protein sequence ID" value="KAK8959872.1"/>
    <property type="molecule type" value="Genomic_DNA"/>
</dbReference>
<name>A0ABR2M7I8_9ASPA</name>
<accession>A0ABR2M7I8</accession>
<protein>
    <submittedName>
        <fullName evidence="2">Uncharacterized protein</fullName>
    </submittedName>
</protein>